<dbReference type="Pfam" id="PF05940">
    <property type="entry name" value="NnrS"/>
    <property type="match status" value="1"/>
</dbReference>
<protein>
    <submittedName>
        <fullName evidence="2">NnrS family protein</fullName>
    </submittedName>
</protein>
<feature type="transmembrane region" description="Helical" evidence="1">
    <location>
        <begin position="112"/>
        <end position="128"/>
    </location>
</feature>
<feature type="transmembrane region" description="Helical" evidence="1">
    <location>
        <begin position="352"/>
        <end position="370"/>
    </location>
</feature>
<dbReference type="EMBL" id="JACXWA010000072">
    <property type="protein sequence ID" value="MBD3870618.1"/>
    <property type="molecule type" value="Genomic_DNA"/>
</dbReference>
<dbReference type="AlphaFoldDB" id="A0A8J7CNF6"/>
<proteinExistence type="predicted"/>
<feature type="transmembrane region" description="Helical" evidence="1">
    <location>
        <begin position="135"/>
        <end position="153"/>
    </location>
</feature>
<keyword evidence="1" id="KW-0472">Membrane</keyword>
<feature type="transmembrane region" description="Helical" evidence="1">
    <location>
        <begin position="12"/>
        <end position="31"/>
    </location>
</feature>
<gene>
    <name evidence="2" type="ORF">IFJ97_04590</name>
</gene>
<feature type="transmembrane region" description="Helical" evidence="1">
    <location>
        <begin position="173"/>
        <end position="190"/>
    </location>
</feature>
<feature type="transmembrane region" description="Helical" evidence="1">
    <location>
        <begin position="288"/>
        <end position="308"/>
    </location>
</feature>
<keyword evidence="1" id="KW-0812">Transmembrane</keyword>
<dbReference type="Proteomes" id="UP000598633">
    <property type="component" value="Unassembled WGS sequence"/>
</dbReference>
<name>A0A8J7CNF6_9BACT</name>
<sequence>MLNHVVFQKGFRPFFLLGGLCSVFLVPWWAFTYQQPMSGEPGLESISWHSHEMVFGFTMAIIAGFLLTAVENWTNRPTARGPFLAILVSLWMIGRLVGLGGAVATIAGLADLLFIPALTVAIAIPLFLAGSKRNYLLLAVLPLLWFCDLLLHLRTSGLLPQSLLRTDLVAVDLIVVVLVIITGRIVPLFTRNALGDENIRPIPGLGIAAIISVLVIALIEVVAPGGYIMAVAAAVAGLLVLGRSVHWGFQKTLGKPILWVLHLGHAWIWLGLFFKAASAVGLPIQSSVATHALTAGAIGTLTLGMMVRVTLGHTGRPLQVTAMMTVAFVTISASAALRVFGPWLRADLTRTALISSATLWSLAFALYVLGNARLLTTTRPDGKEG</sequence>
<organism evidence="2 3">
    <name type="scientific">Candidatus Sulfomarinibacter kjeldsenii</name>
    <dbReference type="NCBI Taxonomy" id="2885994"/>
    <lineage>
        <taxon>Bacteria</taxon>
        <taxon>Pseudomonadati</taxon>
        <taxon>Acidobacteriota</taxon>
        <taxon>Thermoanaerobaculia</taxon>
        <taxon>Thermoanaerobaculales</taxon>
        <taxon>Candidatus Sulfomarinibacteraceae</taxon>
        <taxon>Candidatus Sulfomarinibacter</taxon>
    </lineage>
</organism>
<comment type="caution">
    <text evidence="2">The sequence shown here is derived from an EMBL/GenBank/DDBJ whole genome shotgun (WGS) entry which is preliminary data.</text>
</comment>
<feature type="transmembrane region" description="Helical" evidence="1">
    <location>
        <begin position="202"/>
        <end position="219"/>
    </location>
</feature>
<evidence type="ECO:0000313" key="3">
    <source>
        <dbReference type="Proteomes" id="UP000598633"/>
    </source>
</evidence>
<evidence type="ECO:0000313" key="2">
    <source>
        <dbReference type="EMBL" id="MBD3870618.1"/>
    </source>
</evidence>
<dbReference type="InterPro" id="IPR010266">
    <property type="entry name" value="NnrS"/>
</dbReference>
<feature type="transmembrane region" description="Helical" evidence="1">
    <location>
        <begin position="320"/>
        <end position="340"/>
    </location>
</feature>
<keyword evidence="1" id="KW-1133">Transmembrane helix</keyword>
<feature type="transmembrane region" description="Helical" evidence="1">
    <location>
        <begin position="257"/>
        <end position="276"/>
    </location>
</feature>
<reference evidence="2 3" key="1">
    <citation type="submission" date="2020-08" db="EMBL/GenBank/DDBJ databases">
        <title>Acidobacteriota in marine sediments use diverse sulfur dissimilation pathways.</title>
        <authorList>
            <person name="Wasmund K."/>
        </authorList>
    </citation>
    <scope>NUCLEOTIDE SEQUENCE [LARGE SCALE GENOMIC DNA]</scope>
    <source>
        <strain evidence="2">MAG AM3-A</strain>
    </source>
</reference>
<evidence type="ECO:0000256" key="1">
    <source>
        <dbReference type="SAM" id="Phobius"/>
    </source>
</evidence>
<feature type="transmembrane region" description="Helical" evidence="1">
    <location>
        <begin position="51"/>
        <end position="70"/>
    </location>
</feature>
<feature type="transmembrane region" description="Helical" evidence="1">
    <location>
        <begin position="82"/>
        <end position="106"/>
    </location>
</feature>
<feature type="transmembrane region" description="Helical" evidence="1">
    <location>
        <begin position="225"/>
        <end position="245"/>
    </location>
</feature>
<accession>A0A8J7CNF6</accession>